<reference evidence="2 3" key="2">
    <citation type="journal article" date="2017" name="Front. Plant Sci.">
        <title>Gene Classification and Mining of Molecular Markers Useful in Red Clover (Trifolium pratense) Breeding.</title>
        <authorList>
            <person name="Istvanek J."/>
            <person name="Dluhosova J."/>
            <person name="Dluhos P."/>
            <person name="Patkova L."/>
            <person name="Nedelnik J."/>
            <person name="Repkova J."/>
        </authorList>
    </citation>
    <scope>NUCLEOTIDE SEQUENCE [LARGE SCALE GENOMIC DNA]</scope>
    <source>
        <strain evidence="3">cv. Tatra</strain>
        <tissue evidence="2">Young leaves</tissue>
    </source>
</reference>
<proteinExistence type="predicted"/>
<dbReference type="Proteomes" id="UP000236291">
    <property type="component" value="Unassembled WGS sequence"/>
</dbReference>
<feature type="region of interest" description="Disordered" evidence="1">
    <location>
        <begin position="62"/>
        <end position="82"/>
    </location>
</feature>
<reference evidence="2 3" key="1">
    <citation type="journal article" date="2014" name="Am. J. Bot.">
        <title>Genome assembly and annotation for red clover (Trifolium pratense; Fabaceae).</title>
        <authorList>
            <person name="Istvanek J."/>
            <person name="Jaros M."/>
            <person name="Krenek A."/>
            <person name="Repkova J."/>
        </authorList>
    </citation>
    <scope>NUCLEOTIDE SEQUENCE [LARGE SCALE GENOMIC DNA]</scope>
    <source>
        <strain evidence="3">cv. Tatra</strain>
        <tissue evidence="2">Young leaves</tissue>
    </source>
</reference>
<evidence type="ECO:0008006" key="4">
    <source>
        <dbReference type="Google" id="ProtNLM"/>
    </source>
</evidence>
<accession>A0A2K3NHB8</accession>
<feature type="non-terminal residue" evidence="2">
    <location>
        <position position="229"/>
    </location>
</feature>
<evidence type="ECO:0000313" key="3">
    <source>
        <dbReference type="Proteomes" id="UP000236291"/>
    </source>
</evidence>
<dbReference type="AlphaFoldDB" id="A0A2K3NHB8"/>
<organism evidence="2 3">
    <name type="scientific">Trifolium pratense</name>
    <name type="common">Red clover</name>
    <dbReference type="NCBI Taxonomy" id="57577"/>
    <lineage>
        <taxon>Eukaryota</taxon>
        <taxon>Viridiplantae</taxon>
        <taxon>Streptophyta</taxon>
        <taxon>Embryophyta</taxon>
        <taxon>Tracheophyta</taxon>
        <taxon>Spermatophyta</taxon>
        <taxon>Magnoliopsida</taxon>
        <taxon>eudicotyledons</taxon>
        <taxon>Gunneridae</taxon>
        <taxon>Pentapetalae</taxon>
        <taxon>rosids</taxon>
        <taxon>fabids</taxon>
        <taxon>Fabales</taxon>
        <taxon>Fabaceae</taxon>
        <taxon>Papilionoideae</taxon>
        <taxon>50 kb inversion clade</taxon>
        <taxon>NPAAA clade</taxon>
        <taxon>Hologalegina</taxon>
        <taxon>IRL clade</taxon>
        <taxon>Trifolieae</taxon>
        <taxon>Trifolium</taxon>
    </lineage>
</organism>
<feature type="compositionally biased region" description="Basic and acidic residues" evidence="1">
    <location>
        <begin position="64"/>
        <end position="82"/>
    </location>
</feature>
<sequence>MVYERLPEFCSHCTTIGHNISACEWLHPKEVTVERGKKPESEPFAKKQMVTKLVEEIITIENAKGQEETKEPQQHDAIPPDKHDTSFSMALHNVTDEIVSSKLSLGMPIIQPVDDNSTNYSAHILSNQEEDTAGSAIPETQPEVLIANDDEFEAEVQNEFMVIKNAWADLVEGDEPFTTYVSKNKRKKNTQLAKSAGQQYHTRSKGAQPVAEPGLYWSLGTILTAIFFW</sequence>
<gene>
    <name evidence="2" type="ORF">L195_g025726</name>
</gene>
<protein>
    <recommendedName>
        <fullName evidence="4">NBS resistance protein</fullName>
    </recommendedName>
</protein>
<evidence type="ECO:0000313" key="2">
    <source>
        <dbReference type="EMBL" id="PNY02419.1"/>
    </source>
</evidence>
<evidence type="ECO:0000256" key="1">
    <source>
        <dbReference type="SAM" id="MobiDB-lite"/>
    </source>
</evidence>
<dbReference type="EMBL" id="ASHM01021333">
    <property type="protein sequence ID" value="PNY02419.1"/>
    <property type="molecule type" value="Genomic_DNA"/>
</dbReference>
<name>A0A2K3NHB8_TRIPR</name>
<comment type="caution">
    <text evidence="2">The sequence shown here is derived from an EMBL/GenBank/DDBJ whole genome shotgun (WGS) entry which is preliminary data.</text>
</comment>